<organism evidence="9 10">
    <name type="scientific">Streptomyces buecherae</name>
    <dbReference type="NCBI Taxonomy" id="2763006"/>
    <lineage>
        <taxon>Bacteria</taxon>
        <taxon>Bacillati</taxon>
        <taxon>Actinomycetota</taxon>
        <taxon>Actinomycetes</taxon>
        <taxon>Kitasatosporales</taxon>
        <taxon>Streptomycetaceae</taxon>
        <taxon>Streptomyces</taxon>
    </lineage>
</organism>
<evidence type="ECO:0000256" key="6">
    <source>
        <dbReference type="ARBA" id="ARBA00022840"/>
    </source>
</evidence>
<evidence type="ECO:0000313" key="9">
    <source>
        <dbReference type="EMBL" id="QKW49706.1"/>
    </source>
</evidence>
<keyword evidence="3" id="KW-0808">Transferase</keyword>
<dbReference type="Gene3D" id="3.30.2130.10">
    <property type="entry name" value="VC0802-like"/>
    <property type="match status" value="1"/>
</dbReference>
<dbReference type="EC" id="2.7.2.4" evidence="2"/>
<gene>
    <name evidence="9" type="ORF">HUT08_09230</name>
</gene>
<dbReference type="Pfam" id="PF22468">
    <property type="entry name" value="ACT_9"/>
    <property type="match status" value="1"/>
</dbReference>
<sequence>MEQAKITDIAQDRSEAKITLIGVPTKPSVTGQILRALAVSGLVVGTISQSTNRSADDRIDITFTVPNKLGWRAMTQLMNLRTAFDFDDVLFDDHIGRVSLRGFGMRADPGVLAKFCETLARHRISIDLITTSELQISAVCHDSRLTEAVRALSAAFQLPAVSEPKVPAELGR</sequence>
<name>A0A7H8N5V2_9ACTN</name>
<dbReference type="CDD" id="cd04936">
    <property type="entry name" value="ACT_AKii-LysC-BS-like_2"/>
    <property type="match status" value="1"/>
</dbReference>
<proteinExistence type="inferred from homology"/>
<dbReference type="SUPFAM" id="SSF55021">
    <property type="entry name" value="ACT-like"/>
    <property type="match status" value="2"/>
</dbReference>
<dbReference type="RefSeq" id="WP_176161440.1">
    <property type="nucleotide sequence ID" value="NZ_CP054929.1"/>
</dbReference>
<dbReference type="InterPro" id="IPR045865">
    <property type="entry name" value="ACT-like_dom_sf"/>
</dbReference>
<dbReference type="GO" id="GO:0009090">
    <property type="term" value="P:homoserine biosynthetic process"/>
    <property type="evidence" value="ECO:0007669"/>
    <property type="project" value="TreeGrafter"/>
</dbReference>
<evidence type="ECO:0000256" key="4">
    <source>
        <dbReference type="ARBA" id="ARBA00022741"/>
    </source>
</evidence>
<accession>A0A7H8N5V2</accession>
<dbReference type="InterPro" id="IPR054352">
    <property type="entry name" value="ACT_Aspartokinase"/>
</dbReference>
<keyword evidence="6" id="KW-0067">ATP-binding</keyword>
<comment type="similarity">
    <text evidence="1">Belongs to the aspartokinase family.</text>
</comment>
<evidence type="ECO:0000256" key="5">
    <source>
        <dbReference type="ARBA" id="ARBA00022777"/>
    </source>
</evidence>
<keyword evidence="5" id="KW-0418">Kinase</keyword>
<evidence type="ECO:0000256" key="7">
    <source>
        <dbReference type="ARBA" id="ARBA00047872"/>
    </source>
</evidence>
<dbReference type="EMBL" id="CP054929">
    <property type="protein sequence ID" value="QKW49706.1"/>
    <property type="molecule type" value="Genomic_DNA"/>
</dbReference>
<keyword evidence="10" id="KW-1185">Reference proteome</keyword>
<feature type="domain" description="Aspartokinase ACT" evidence="8">
    <location>
        <begin position="98"/>
        <end position="156"/>
    </location>
</feature>
<reference evidence="9 10" key="1">
    <citation type="submission" date="2020-06" db="EMBL/GenBank/DDBJ databases">
        <title>Genome mining for natural products.</title>
        <authorList>
            <person name="Zhang B."/>
            <person name="Shi J."/>
            <person name="Ge H."/>
        </authorList>
    </citation>
    <scope>NUCLEOTIDE SEQUENCE [LARGE SCALE GENOMIC DNA]</scope>
    <source>
        <strain evidence="9 10">NA00687</strain>
    </source>
</reference>
<dbReference type="Proteomes" id="UP000509303">
    <property type="component" value="Chromosome"/>
</dbReference>
<dbReference type="PANTHER" id="PTHR21499">
    <property type="entry name" value="ASPARTATE KINASE"/>
    <property type="match status" value="1"/>
</dbReference>
<evidence type="ECO:0000313" key="10">
    <source>
        <dbReference type="Proteomes" id="UP000509303"/>
    </source>
</evidence>
<keyword evidence="4" id="KW-0547">Nucleotide-binding</keyword>
<evidence type="ECO:0000256" key="2">
    <source>
        <dbReference type="ARBA" id="ARBA00013059"/>
    </source>
</evidence>
<dbReference type="PANTHER" id="PTHR21499:SF3">
    <property type="entry name" value="ASPARTOKINASE"/>
    <property type="match status" value="1"/>
</dbReference>
<dbReference type="GO" id="GO:0005524">
    <property type="term" value="F:ATP binding"/>
    <property type="evidence" value="ECO:0007669"/>
    <property type="project" value="UniProtKB-KW"/>
</dbReference>
<protein>
    <recommendedName>
        <fullName evidence="2">aspartate kinase</fullName>
        <ecNumber evidence="2">2.7.2.4</ecNumber>
    </recommendedName>
</protein>
<evidence type="ECO:0000256" key="1">
    <source>
        <dbReference type="ARBA" id="ARBA00010122"/>
    </source>
</evidence>
<dbReference type="GO" id="GO:0004072">
    <property type="term" value="F:aspartate kinase activity"/>
    <property type="evidence" value="ECO:0007669"/>
    <property type="project" value="UniProtKB-EC"/>
</dbReference>
<dbReference type="GO" id="GO:0005829">
    <property type="term" value="C:cytosol"/>
    <property type="evidence" value="ECO:0007669"/>
    <property type="project" value="TreeGrafter"/>
</dbReference>
<dbReference type="AlphaFoldDB" id="A0A7H8N5V2"/>
<evidence type="ECO:0000259" key="8">
    <source>
        <dbReference type="Pfam" id="PF22468"/>
    </source>
</evidence>
<comment type="catalytic activity">
    <reaction evidence="7">
        <text>L-aspartate + ATP = 4-phospho-L-aspartate + ADP</text>
        <dbReference type="Rhea" id="RHEA:23776"/>
        <dbReference type="ChEBI" id="CHEBI:29991"/>
        <dbReference type="ChEBI" id="CHEBI:30616"/>
        <dbReference type="ChEBI" id="CHEBI:57535"/>
        <dbReference type="ChEBI" id="CHEBI:456216"/>
        <dbReference type="EC" id="2.7.2.4"/>
    </reaction>
</comment>
<dbReference type="GO" id="GO:0009089">
    <property type="term" value="P:lysine biosynthetic process via diaminopimelate"/>
    <property type="evidence" value="ECO:0007669"/>
    <property type="project" value="TreeGrafter"/>
</dbReference>
<evidence type="ECO:0000256" key="3">
    <source>
        <dbReference type="ARBA" id="ARBA00022679"/>
    </source>
</evidence>
<dbReference type="CDD" id="cd04913">
    <property type="entry name" value="ACT_AKii-LysC-BS-like_1"/>
    <property type="match status" value="1"/>
</dbReference>